<dbReference type="PANTHER" id="PTHR12106:SF27">
    <property type="entry name" value="SORTILIN-RELATED RECEPTOR"/>
    <property type="match status" value="1"/>
</dbReference>
<dbReference type="OrthoDB" id="7291209at2759"/>
<protein>
    <recommendedName>
        <fullName evidence="2">Sortilin N-terminal domain-containing protein</fullName>
    </recommendedName>
</protein>
<evidence type="ECO:0000313" key="3">
    <source>
        <dbReference type="EMBL" id="CAG7829374.1"/>
    </source>
</evidence>
<accession>A0A8J2LAP6</accession>
<comment type="caution">
    <text evidence="3">The sequence shown here is derived from an EMBL/GenBank/DDBJ whole genome shotgun (WGS) entry which is preliminary data.</text>
</comment>
<sequence length="114" mass="12609">MATGTVNNSLQGHQGVFMSTDGAVTWKHLLQGNYLFGFGDHGGLIVAVKFYKFGDATDSLLYSINEGDTWNKYKFFNEKVRVLGLMTESGENTTVFFVFGSIPKTQDGKTGHSW</sequence>
<dbReference type="GO" id="GO:0005794">
    <property type="term" value="C:Golgi apparatus"/>
    <property type="evidence" value="ECO:0007669"/>
    <property type="project" value="TreeGrafter"/>
</dbReference>
<gene>
    <name evidence="3" type="ORF">AFUS01_LOCUS39240</name>
</gene>
<dbReference type="Pfam" id="PF15902">
    <property type="entry name" value="Sortilin-Vps10"/>
    <property type="match status" value="1"/>
</dbReference>
<proteinExistence type="predicted"/>
<dbReference type="PANTHER" id="PTHR12106">
    <property type="entry name" value="SORTILIN RELATED"/>
    <property type="match status" value="1"/>
</dbReference>
<name>A0A8J2LAP6_9HEXA</name>
<organism evidence="3 4">
    <name type="scientific">Allacma fusca</name>
    <dbReference type="NCBI Taxonomy" id="39272"/>
    <lineage>
        <taxon>Eukaryota</taxon>
        <taxon>Metazoa</taxon>
        <taxon>Ecdysozoa</taxon>
        <taxon>Arthropoda</taxon>
        <taxon>Hexapoda</taxon>
        <taxon>Collembola</taxon>
        <taxon>Symphypleona</taxon>
        <taxon>Sminthuridae</taxon>
        <taxon>Allacma</taxon>
    </lineage>
</organism>
<dbReference type="GO" id="GO:0006892">
    <property type="term" value="P:post-Golgi vesicle-mediated transport"/>
    <property type="evidence" value="ECO:0007669"/>
    <property type="project" value="TreeGrafter"/>
</dbReference>
<dbReference type="AlphaFoldDB" id="A0A8J2LAP6"/>
<evidence type="ECO:0000259" key="2">
    <source>
        <dbReference type="Pfam" id="PF15902"/>
    </source>
</evidence>
<dbReference type="InterPro" id="IPR031778">
    <property type="entry name" value="Sortilin_N"/>
</dbReference>
<evidence type="ECO:0000313" key="4">
    <source>
        <dbReference type="Proteomes" id="UP000708208"/>
    </source>
</evidence>
<feature type="domain" description="Sortilin N-terminal" evidence="2">
    <location>
        <begin position="1"/>
        <end position="85"/>
    </location>
</feature>
<keyword evidence="1" id="KW-0677">Repeat</keyword>
<dbReference type="Proteomes" id="UP000708208">
    <property type="component" value="Unassembled WGS sequence"/>
</dbReference>
<keyword evidence="4" id="KW-1185">Reference proteome</keyword>
<reference evidence="3" key="1">
    <citation type="submission" date="2021-06" db="EMBL/GenBank/DDBJ databases">
        <authorList>
            <person name="Hodson N. C."/>
            <person name="Mongue J. A."/>
            <person name="Jaron S. K."/>
        </authorList>
    </citation>
    <scope>NUCLEOTIDE SEQUENCE</scope>
</reference>
<dbReference type="EMBL" id="CAJVCH010551219">
    <property type="protein sequence ID" value="CAG7829374.1"/>
    <property type="molecule type" value="Genomic_DNA"/>
</dbReference>
<feature type="non-terminal residue" evidence="3">
    <location>
        <position position="114"/>
    </location>
</feature>
<evidence type="ECO:0000256" key="1">
    <source>
        <dbReference type="ARBA" id="ARBA00022737"/>
    </source>
</evidence>
<dbReference type="GO" id="GO:0016020">
    <property type="term" value="C:membrane"/>
    <property type="evidence" value="ECO:0007669"/>
    <property type="project" value="TreeGrafter"/>
</dbReference>
<dbReference type="InterPro" id="IPR050310">
    <property type="entry name" value="VPS10-sortilin"/>
</dbReference>